<comment type="caution">
    <text evidence="3">The sequence shown here is derived from an EMBL/GenBank/DDBJ whole genome shotgun (WGS) entry which is preliminary data.</text>
</comment>
<gene>
    <name evidence="3" type="ORF">AABB81_08920</name>
</gene>
<proteinExistence type="predicted"/>
<dbReference type="InterPro" id="IPR024775">
    <property type="entry name" value="DinB-like"/>
</dbReference>
<dbReference type="SUPFAM" id="SSF109854">
    <property type="entry name" value="DinB/YfiT-like putative metalloenzymes"/>
    <property type="match status" value="1"/>
</dbReference>
<evidence type="ECO:0000313" key="4">
    <source>
        <dbReference type="Proteomes" id="UP001474120"/>
    </source>
</evidence>
<dbReference type="InterPro" id="IPR034660">
    <property type="entry name" value="DinB/YfiT-like"/>
</dbReference>
<evidence type="ECO:0000259" key="2">
    <source>
        <dbReference type="Pfam" id="PF12867"/>
    </source>
</evidence>
<reference evidence="3 4" key="1">
    <citation type="submission" date="2024-04" db="EMBL/GenBank/DDBJ databases">
        <title>whole genome sequencing of Lutimonas vermicola strain IMCC1616.</title>
        <authorList>
            <person name="Bae S.S."/>
        </authorList>
    </citation>
    <scope>NUCLEOTIDE SEQUENCE [LARGE SCALE GENOMIC DNA]</scope>
    <source>
        <strain evidence="3 4">IMCC1616</strain>
    </source>
</reference>
<accession>A0ABU9L1P1</accession>
<dbReference type="Proteomes" id="UP001474120">
    <property type="component" value="Unassembled WGS sequence"/>
</dbReference>
<name>A0ABU9L1P1_9FLAO</name>
<dbReference type="RefSeq" id="WP_342160033.1">
    <property type="nucleotide sequence ID" value="NZ_JBCDNA010000002.1"/>
</dbReference>
<dbReference type="Gene3D" id="1.20.120.450">
    <property type="entry name" value="dinb family like domain"/>
    <property type="match status" value="1"/>
</dbReference>
<feature type="domain" description="DinB-like" evidence="2">
    <location>
        <begin position="39"/>
        <end position="172"/>
    </location>
</feature>
<sequence length="189" mass="21255">MKKSINYFLLGALTVGLFAFVKKDNNVDTGFKNSFTETLKNAKAYTLEVAEKMPAEDYTFKPHDSVRTFGEQIAHIGMSSKLLNTMFIKGEQVDFDPAEGAKLEKITGASKEDCIKMINANFDEVIATIEAMSDTDLQGTFVFGFASNKPELTKEQGFLFIRDHVTHHRAQAITYLRIKGHDAPQYRPF</sequence>
<keyword evidence="1" id="KW-0732">Signal</keyword>
<protein>
    <submittedName>
        <fullName evidence="3">DinB family protein</fullName>
    </submittedName>
</protein>
<dbReference type="EMBL" id="JBCDNA010000002">
    <property type="protein sequence ID" value="MEL4456013.1"/>
    <property type="molecule type" value="Genomic_DNA"/>
</dbReference>
<organism evidence="3 4">
    <name type="scientific">Lutimonas vermicola</name>
    <dbReference type="NCBI Taxonomy" id="414288"/>
    <lineage>
        <taxon>Bacteria</taxon>
        <taxon>Pseudomonadati</taxon>
        <taxon>Bacteroidota</taxon>
        <taxon>Flavobacteriia</taxon>
        <taxon>Flavobacteriales</taxon>
        <taxon>Flavobacteriaceae</taxon>
        <taxon>Lutimonas</taxon>
    </lineage>
</organism>
<evidence type="ECO:0000313" key="3">
    <source>
        <dbReference type="EMBL" id="MEL4456013.1"/>
    </source>
</evidence>
<dbReference type="Pfam" id="PF12867">
    <property type="entry name" value="DinB_2"/>
    <property type="match status" value="1"/>
</dbReference>
<keyword evidence="4" id="KW-1185">Reference proteome</keyword>
<feature type="chain" id="PRO_5046867606" evidence="1">
    <location>
        <begin position="20"/>
        <end position="189"/>
    </location>
</feature>
<evidence type="ECO:0000256" key="1">
    <source>
        <dbReference type="SAM" id="SignalP"/>
    </source>
</evidence>
<feature type="signal peptide" evidence="1">
    <location>
        <begin position="1"/>
        <end position="19"/>
    </location>
</feature>